<keyword evidence="3" id="KW-1185">Reference proteome</keyword>
<comment type="caution">
    <text evidence="2">The sequence shown here is derived from an EMBL/GenBank/DDBJ whole genome shotgun (WGS) entry which is preliminary data.</text>
</comment>
<accession>A8PI43</accession>
<organism evidence="2 3">
    <name type="scientific">Coprinopsis cinerea (strain Okayama-7 / 130 / ATCC MYA-4618 / FGSC 9003)</name>
    <name type="common">Inky cap fungus</name>
    <name type="synonym">Hormographiella aspergillata</name>
    <dbReference type="NCBI Taxonomy" id="240176"/>
    <lineage>
        <taxon>Eukaryota</taxon>
        <taxon>Fungi</taxon>
        <taxon>Dikarya</taxon>
        <taxon>Basidiomycota</taxon>
        <taxon>Agaricomycotina</taxon>
        <taxon>Agaricomycetes</taxon>
        <taxon>Agaricomycetidae</taxon>
        <taxon>Agaricales</taxon>
        <taxon>Agaricineae</taxon>
        <taxon>Psathyrellaceae</taxon>
        <taxon>Coprinopsis</taxon>
    </lineage>
</organism>
<dbReference type="GeneID" id="6018216"/>
<dbReference type="HOGENOM" id="CLU_1310050_0_0_1"/>
<evidence type="ECO:0000256" key="1">
    <source>
        <dbReference type="SAM" id="Phobius"/>
    </source>
</evidence>
<dbReference type="Proteomes" id="UP000001861">
    <property type="component" value="Unassembled WGS sequence"/>
</dbReference>
<feature type="transmembrane region" description="Helical" evidence="1">
    <location>
        <begin position="57"/>
        <end position="75"/>
    </location>
</feature>
<proteinExistence type="predicted"/>
<evidence type="ECO:0000313" key="3">
    <source>
        <dbReference type="Proteomes" id="UP000001861"/>
    </source>
</evidence>
<sequence>MLDEYEYPGKLGKWIWVVCATLTLLSDLGVIVLSAWTLHDFKHTLARETSRALRSSLGCAIVDLLPIVALLLPLSRRLCPRWHRGNLMTTAMAWFASMGVGSLVAGYASLQISQHRSSSCEGLFGPALCISLKAIVVLAALVFLIPAAFIVGSVVALVTSVYCSSVWYFLDGQASYTRTLRKREHETLLYGDLECRRCQAREAGDDLWRL</sequence>
<reference evidence="2 3" key="1">
    <citation type="journal article" date="2010" name="Proc. Natl. Acad. Sci. U.S.A.">
        <title>Insights into evolution of multicellular fungi from the assembled chromosomes of the mushroom Coprinopsis cinerea (Coprinus cinereus).</title>
        <authorList>
            <person name="Stajich J.E."/>
            <person name="Wilke S.K."/>
            <person name="Ahren D."/>
            <person name="Au C.H."/>
            <person name="Birren B.W."/>
            <person name="Borodovsky M."/>
            <person name="Burns C."/>
            <person name="Canback B."/>
            <person name="Casselton L.A."/>
            <person name="Cheng C.K."/>
            <person name="Deng J."/>
            <person name="Dietrich F.S."/>
            <person name="Fargo D.C."/>
            <person name="Farman M.L."/>
            <person name="Gathman A.C."/>
            <person name="Goldberg J."/>
            <person name="Guigo R."/>
            <person name="Hoegger P.J."/>
            <person name="Hooker J.B."/>
            <person name="Huggins A."/>
            <person name="James T.Y."/>
            <person name="Kamada T."/>
            <person name="Kilaru S."/>
            <person name="Kodira C."/>
            <person name="Kues U."/>
            <person name="Kupfer D."/>
            <person name="Kwan H.S."/>
            <person name="Lomsadze A."/>
            <person name="Li W."/>
            <person name="Lilly W.W."/>
            <person name="Ma L.J."/>
            <person name="Mackey A.J."/>
            <person name="Manning G."/>
            <person name="Martin F."/>
            <person name="Muraguchi H."/>
            <person name="Natvig D.O."/>
            <person name="Palmerini H."/>
            <person name="Ramesh M.A."/>
            <person name="Rehmeyer C.J."/>
            <person name="Roe B.A."/>
            <person name="Shenoy N."/>
            <person name="Stanke M."/>
            <person name="Ter-Hovhannisyan V."/>
            <person name="Tunlid A."/>
            <person name="Velagapudi R."/>
            <person name="Vision T.J."/>
            <person name="Zeng Q."/>
            <person name="Zolan M.E."/>
            <person name="Pukkila P.J."/>
        </authorList>
    </citation>
    <scope>NUCLEOTIDE SEQUENCE [LARGE SCALE GENOMIC DNA]</scope>
    <source>
        <strain evidence="3">Okayama-7 / 130 / ATCC MYA-4618 / FGSC 9003</strain>
    </source>
</reference>
<keyword evidence="1" id="KW-0812">Transmembrane</keyword>
<dbReference type="KEGG" id="cci:CC1G_13246"/>
<dbReference type="EMBL" id="AACS02000021">
    <property type="protein sequence ID" value="EAU80306.2"/>
    <property type="molecule type" value="Genomic_DNA"/>
</dbReference>
<gene>
    <name evidence="2" type="ORF">CC1G_13246</name>
</gene>
<evidence type="ECO:0000313" key="2">
    <source>
        <dbReference type="EMBL" id="EAU80306.2"/>
    </source>
</evidence>
<dbReference type="RefSeq" id="XP_001841514.2">
    <property type="nucleotide sequence ID" value="XM_001841462.2"/>
</dbReference>
<dbReference type="VEuPathDB" id="FungiDB:CC1G_13246"/>
<keyword evidence="1" id="KW-0472">Membrane</keyword>
<feature type="transmembrane region" description="Helical" evidence="1">
    <location>
        <begin position="14"/>
        <end position="36"/>
    </location>
</feature>
<feature type="transmembrane region" description="Helical" evidence="1">
    <location>
        <begin position="122"/>
        <end position="143"/>
    </location>
</feature>
<name>A8PI43_COPC7</name>
<dbReference type="AlphaFoldDB" id="A8PI43"/>
<feature type="transmembrane region" description="Helical" evidence="1">
    <location>
        <begin position="87"/>
        <end position="110"/>
    </location>
</feature>
<dbReference type="InParanoid" id="A8PI43"/>
<protein>
    <submittedName>
        <fullName evidence="2">Uncharacterized protein</fullName>
    </submittedName>
</protein>
<keyword evidence="1" id="KW-1133">Transmembrane helix</keyword>
<feature type="transmembrane region" description="Helical" evidence="1">
    <location>
        <begin position="149"/>
        <end position="170"/>
    </location>
</feature>